<evidence type="ECO:0000313" key="1">
    <source>
        <dbReference type="EMBL" id="KAJ4447609.1"/>
    </source>
</evidence>
<dbReference type="EMBL" id="JAJSOF020000005">
    <property type="protein sequence ID" value="KAJ4447609.1"/>
    <property type="molecule type" value="Genomic_DNA"/>
</dbReference>
<accession>A0ABQ8TLS6</accession>
<sequence>MGGAGRWVKPQPCKFVMSVIKAAFPVSRCVYTSREKKCQSAREPQLLISPARRCRVDVGLSEYKLRASSVLVRFLLCLLALMGRCDAPEYYYREERRDRRDKGEYSSAAFYPLRLRWAEHVARVGEFRNAYRVLDGRPERKRPLGRQRRRWEDNIKMDLREVVYDDRDWINLAQDRVRWRAYVSATGIACSAEVDLELRSGVTSIPAWADNLVP</sequence>
<organism evidence="1 2">
    <name type="scientific">Periplaneta americana</name>
    <name type="common">American cockroach</name>
    <name type="synonym">Blatta americana</name>
    <dbReference type="NCBI Taxonomy" id="6978"/>
    <lineage>
        <taxon>Eukaryota</taxon>
        <taxon>Metazoa</taxon>
        <taxon>Ecdysozoa</taxon>
        <taxon>Arthropoda</taxon>
        <taxon>Hexapoda</taxon>
        <taxon>Insecta</taxon>
        <taxon>Pterygota</taxon>
        <taxon>Neoptera</taxon>
        <taxon>Polyneoptera</taxon>
        <taxon>Dictyoptera</taxon>
        <taxon>Blattodea</taxon>
        <taxon>Blattoidea</taxon>
        <taxon>Blattidae</taxon>
        <taxon>Blattinae</taxon>
        <taxon>Periplaneta</taxon>
    </lineage>
</organism>
<protein>
    <submittedName>
        <fullName evidence="1">Uncharacterized protein</fullName>
    </submittedName>
</protein>
<comment type="caution">
    <text evidence="1">The sequence shown here is derived from an EMBL/GenBank/DDBJ whole genome shotgun (WGS) entry which is preliminary data.</text>
</comment>
<gene>
    <name evidence="1" type="ORF">ANN_09616</name>
</gene>
<keyword evidence="2" id="KW-1185">Reference proteome</keyword>
<dbReference type="Proteomes" id="UP001148838">
    <property type="component" value="Unassembled WGS sequence"/>
</dbReference>
<name>A0ABQ8TLS6_PERAM</name>
<proteinExistence type="predicted"/>
<reference evidence="1 2" key="1">
    <citation type="journal article" date="2022" name="Allergy">
        <title>Genome assembly and annotation of Periplaneta americana reveal a comprehensive cockroach allergen profile.</title>
        <authorList>
            <person name="Wang L."/>
            <person name="Xiong Q."/>
            <person name="Saelim N."/>
            <person name="Wang L."/>
            <person name="Nong W."/>
            <person name="Wan A.T."/>
            <person name="Shi M."/>
            <person name="Liu X."/>
            <person name="Cao Q."/>
            <person name="Hui J.H.L."/>
            <person name="Sookrung N."/>
            <person name="Leung T.F."/>
            <person name="Tungtrongchitr A."/>
            <person name="Tsui S.K.W."/>
        </authorList>
    </citation>
    <scope>NUCLEOTIDE SEQUENCE [LARGE SCALE GENOMIC DNA]</scope>
    <source>
        <strain evidence="1">PWHHKU_190912</strain>
    </source>
</reference>
<evidence type="ECO:0000313" key="2">
    <source>
        <dbReference type="Proteomes" id="UP001148838"/>
    </source>
</evidence>